<feature type="region of interest" description="Disordered" evidence="9">
    <location>
        <begin position="101"/>
        <end position="136"/>
    </location>
</feature>
<reference evidence="12 13" key="1">
    <citation type="submission" date="2019-01" db="EMBL/GenBank/DDBJ databases">
        <title>A draft genome assembly of the solar-powered sea slug Elysia chlorotica.</title>
        <authorList>
            <person name="Cai H."/>
            <person name="Li Q."/>
            <person name="Fang X."/>
            <person name="Li J."/>
            <person name="Curtis N.E."/>
            <person name="Altenburger A."/>
            <person name="Shibata T."/>
            <person name="Feng M."/>
            <person name="Maeda T."/>
            <person name="Schwartz J.A."/>
            <person name="Shigenobu S."/>
            <person name="Lundholm N."/>
            <person name="Nishiyama T."/>
            <person name="Yang H."/>
            <person name="Hasebe M."/>
            <person name="Li S."/>
            <person name="Pierce S.K."/>
            <person name="Wang J."/>
        </authorList>
    </citation>
    <scope>NUCLEOTIDE SEQUENCE [LARGE SCALE GENOMIC DNA]</scope>
    <source>
        <strain evidence="12">EC2010</strain>
        <tissue evidence="12">Whole organism of an adult</tissue>
    </source>
</reference>
<organism evidence="12 13">
    <name type="scientific">Elysia chlorotica</name>
    <name type="common">Eastern emerald elysia</name>
    <name type="synonym">Sea slug</name>
    <dbReference type="NCBI Taxonomy" id="188477"/>
    <lineage>
        <taxon>Eukaryota</taxon>
        <taxon>Metazoa</taxon>
        <taxon>Spiralia</taxon>
        <taxon>Lophotrochozoa</taxon>
        <taxon>Mollusca</taxon>
        <taxon>Gastropoda</taxon>
        <taxon>Heterobranchia</taxon>
        <taxon>Euthyneura</taxon>
        <taxon>Panpulmonata</taxon>
        <taxon>Sacoglossa</taxon>
        <taxon>Placobranchoidea</taxon>
        <taxon>Plakobranchidae</taxon>
        <taxon>Elysia</taxon>
    </lineage>
</organism>
<keyword evidence="5" id="KW-0136">Cellulose degradation</keyword>
<evidence type="ECO:0000256" key="6">
    <source>
        <dbReference type="ARBA" id="ARBA00023277"/>
    </source>
</evidence>
<evidence type="ECO:0000259" key="10">
    <source>
        <dbReference type="Pfam" id="PF00553"/>
    </source>
</evidence>
<gene>
    <name evidence="12" type="ORF">EGW08_012771</name>
</gene>
<evidence type="ECO:0000256" key="4">
    <source>
        <dbReference type="ARBA" id="ARBA00022801"/>
    </source>
</evidence>
<feature type="domain" description="CBM2" evidence="10">
    <location>
        <begin position="8"/>
        <end position="100"/>
    </location>
</feature>
<feature type="domain" description="Glycoside hydrolase family 9" evidence="11">
    <location>
        <begin position="143"/>
        <end position="277"/>
    </location>
</feature>
<comment type="caution">
    <text evidence="12">The sequence shown here is derived from an EMBL/GenBank/DDBJ whole genome shotgun (WGS) entry which is preliminary data.</text>
</comment>
<dbReference type="Pfam" id="PF00553">
    <property type="entry name" value="CBM_2"/>
    <property type="match status" value="1"/>
</dbReference>
<keyword evidence="8" id="KW-0624">Polysaccharide degradation</keyword>
<evidence type="ECO:0000259" key="11">
    <source>
        <dbReference type="Pfam" id="PF00759"/>
    </source>
</evidence>
<dbReference type="EMBL" id="RQTK01000449">
    <property type="protein sequence ID" value="RUS79467.1"/>
    <property type="molecule type" value="Genomic_DNA"/>
</dbReference>
<keyword evidence="7" id="KW-0326">Glycosidase</keyword>
<keyword evidence="6" id="KW-0119">Carbohydrate metabolism</keyword>
<proteinExistence type="inferred from homology"/>
<dbReference type="GO" id="GO:0008810">
    <property type="term" value="F:cellulase activity"/>
    <property type="evidence" value="ECO:0007669"/>
    <property type="project" value="UniProtKB-EC"/>
</dbReference>
<dbReference type="InterPro" id="IPR001701">
    <property type="entry name" value="Glyco_hydro_9"/>
</dbReference>
<sequence length="280" mass="30021">YSSAFTSVAIVNHWGGGFQGEVCIPITKELNGWKAHLMFDQDVNSLEVWVADATKVSDREYILVNKDYNSVEHVGDKLCFTFLGHGTGDIVPTTTVYIEGMDQPATSGTNPPSGGGDSTQTASPTSSGGAGGAGGGAPGTKDYASALAKSILFYDAQRSGKLPADNPIPWRGDSALNDCVPGGWYDAGDHIKFGLPMASSATLLTWSLIRFKDGYQNAKQLDMMYDMIKWPLDYFLKAWDPTSKTLTVQVGDGGADHSFWGRPEDMTMARPCKVVNAGTK</sequence>
<dbReference type="STRING" id="188477.A0A3S0ZJZ8"/>
<keyword evidence="13" id="KW-1185">Reference proteome</keyword>
<dbReference type="PANTHER" id="PTHR22298">
    <property type="entry name" value="ENDO-1,4-BETA-GLUCANASE"/>
    <property type="match status" value="1"/>
</dbReference>
<dbReference type="EC" id="3.2.1.4" evidence="3"/>
<evidence type="ECO:0000256" key="5">
    <source>
        <dbReference type="ARBA" id="ARBA00023001"/>
    </source>
</evidence>
<accession>A0A3S0ZJZ8</accession>
<dbReference type="InterPro" id="IPR001919">
    <property type="entry name" value="CBD2"/>
</dbReference>
<name>A0A3S0ZJZ8_ELYCH</name>
<evidence type="ECO:0000256" key="3">
    <source>
        <dbReference type="ARBA" id="ARBA00012601"/>
    </source>
</evidence>
<evidence type="ECO:0000313" key="13">
    <source>
        <dbReference type="Proteomes" id="UP000271974"/>
    </source>
</evidence>
<feature type="non-terminal residue" evidence="12">
    <location>
        <position position="1"/>
    </location>
</feature>
<evidence type="ECO:0000313" key="12">
    <source>
        <dbReference type="EMBL" id="RUS79467.1"/>
    </source>
</evidence>
<evidence type="ECO:0000256" key="9">
    <source>
        <dbReference type="SAM" id="MobiDB-lite"/>
    </source>
</evidence>
<dbReference type="SUPFAM" id="SSF48208">
    <property type="entry name" value="Six-hairpin glycosidases"/>
    <property type="match status" value="1"/>
</dbReference>
<dbReference type="InterPro" id="IPR008965">
    <property type="entry name" value="CBM2/CBM3_carb-bd_dom_sf"/>
</dbReference>
<dbReference type="Gene3D" id="2.60.40.290">
    <property type="match status" value="1"/>
</dbReference>
<feature type="non-terminal residue" evidence="12">
    <location>
        <position position="280"/>
    </location>
</feature>
<dbReference type="Proteomes" id="UP000271974">
    <property type="component" value="Unassembled WGS sequence"/>
</dbReference>
<evidence type="ECO:0000256" key="2">
    <source>
        <dbReference type="ARBA" id="ARBA00007072"/>
    </source>
</evidence>
<dbReference type="GO" id="GO:0030245">
    <property type="term" value="P:cellulose catabolic process"/>
    <property type="evidence" value="ECO:0007669"/>
    <property type="project" value="UniProtKB-KW"/>
</dbReference>
<evidence type="ECO:0000256" key="8">
    <source>
        <dbReference type="ARBA" id="ARBA00023326"/>
    </source>
</evidence>
<comment type="similarity">
    <text evidence="2">Belongs to the glycosyl hydrolase 9 (cellulase E) family.</text>
</comment>
<evidence type="ECO:0000256" key="1">
    <source>
        <dbReference type="ARBA" id="ARBA00000966"/>
    </source>
</evidence>
<dbReference type="InterPro" id="IPR012341">
    <property type="entry name" value="6hp_glycosidase-like_sf"/>
</dbReference>
<dbReference type="Gene3D" id="1.50.10.10">
    <property type="match status" value="1"/>
</dbReference>
<dbReference type="GO" id="GO:0030247">
    <property type="term" value="F:polysaccharide binding"/>
    <property type="evidence" value="ECO:0007669"/>
    <property type="project" value="InterPro"/>
</dbReference>
<evidence type="ECO:0000256" key="7">
    <source>
        <dbReference type="ARBA" id="ARBA00023295"/>
    </source>
</evidence>
<dbReference type="InterPro" id="IPR008928">
    <property type="entry name" value="6-hairpin_glycosidase_sf"/>
</dbReference>
<dbReference type="InterPro" id="IPR012291">
    <property type="entry name" value="CBM2_carb-bd_dom_sf"/>
</dbReference>
<keyword evidence="4" id="KW-0378">Hydrolase</keyword>
<dbReference type="Pfam" id="PF00759">
    <property type="entry name" value="Glyco_hydro_9"/>
    <property type="match status" value="1"/>
</dbReference>
<dbReference type="OrthoDB" id="10257085at2759"/>
<dbReference type="AlphaFoldDB" id="A0A3S0ZJZ8"/>
<dbReference type="SUPFAM" id="SSF49384">
    <property type="entry name" value="Carbohydrate-binding domain"/>
    <property type="match status" value="1"/>
</dbReference>
<feature type="compositionally biased region" description="Low complexity" evidence="9">
    <location>
        <begin position="118"/>
        <end position="127"/>
    </location>
</feature>
<protein>
    <recommendedName>
        <fullName evidence="3">cellulase</fullName>
        <ecNumber evidence="3">3.2.1.4</ecNumber>
    </recommendedName>
</protein>
<comment type="catalytic activity">
    <reaction evidence="1">
        <text>Endohydrolysis of (1-&gt;4)-beta-D-glucosidic linkages in cellulose, lichenin and cereal beta-D-glucans.</text>
        <dbReference type="EC" id="3.2.1.4"/>
    </reaction>
</comment>